<dbReference type="Proteomes" id="UP001152484">
    <property type="component" value="Unassembled WGS sequence"/>
</dbReference>
<dbReference type="InterPro" id="IPR043502">
    <property type="entry name" value="DNA/RNA_pol_sf"/>
</dbReference>
<evidence type="ECO:0000259" key="1">
    <source>
        <dbReference type="Pfam" id="PF07727"/>
    </source>
</evidence>
<comment type="caution">
    <text evidence="2">The sequence shown here is derived from an EMBL/GenBank/DDBJ whole genome shotgun (WGS) entry which is preliminary data.</text>
</comment>
<dbReference type="PANTHER" id="PTHR11439:SF467">
    <property type="entry name" value="INTEGRASE CATALYTIC DOMAIN-CONTAINING PROTEIN"/>
    <property type="match status" value="1"/>
</dbReference>
<reference evidence="2" key="1">
    <citation type="submission" date="2022-07" db="EMBL/GenBank/DDBJ databases">
        <authorList>
            <person name="Macas J."/>
            <person name="Novak P."/>
            <person name="Neumann P."/>
        </authorList>
    </citation>
    <scope>NUCLEOTIDE SEQUENCE</scope>
</reference>
<dbReference type="Pfam" id="PF07727">
    <property type="entry name" value="RVT_2"/>
    <property type="match status" value="1"/>
</dbReference>
<organism evidence="2 3">
    <name type="scientific">Cuscuta europaea</name>
    <name type="common">European dodder</name>
    <dbReference type="NCBI Taxonomy" id="41803"/>
    <lineage>
        <taxon>Eukaryota</taxon>
        <taxon>Viridiplantae</taxon>
        <taxon>Streptophyta</taxon>
        <taxon>Embryophyta</taxon>
        <taxon>Tracheophyta</taxon>
        <taxon>Spermatophyta</taxon>
        <taxon>Magnoliopsida</taxon>
        <taxon>eudicotyledons</taxon>
        <taxon>Gunneridae</taxon>
        <taxon>Pentapetalae</taxon>
        <taxon>asterids</taxon>
        <taxon>lamiids</taxon>
        <taxon>Solanales</taxon>
        <taxon>Convolvulaceae</taxon>
        <taxon>Cuscuteae</taxon>
        <taxon>Cuscuta</taxon>
        <taxon>Cuscuta subgen. Cuscuta</taxon>
    </lineage>
</organism>
<feature type="domain" description="Reverse transcriptase Ty1/copia-type" evidence="1">
    <location>
        <begin position="11"/>
        <end position="253"/>
    </location>
</feature>
<name>A0A9P1EHX2_CUSEU</name>
<protein>
    <recommendedName>
        <fullName evidence="1">Reverse transcriptase Ty1/copia-type domain-containing protein</fullName>
    </recommendedName>
</protein>
<dbReference type="EMBL" id="CAMAPE010000050">
    <property type="protein sequence ID" value="CAH9107012.1"/>
    <property type="molecule type" value="Genomic_DNA"/>
</dbReference>
<dbReference type="InterPro" id="IPR013103">
    <property type="entry name" value="RVT_2"/>
</dbReference>
<evidence type="ECO:0000313" key="3">
    <source>
        <dbReference type="Proteomes" id="UP001152484"/>
    </source>
</evidence>
<keyword evidence="3" id="KW-1185">Reference proteome</keyword>
<sequence>MPDEFNALINNNTWNLVPFDNTKNVVGSKWIYKTKFHYDGSIERHKARLVTQGFNQQAGVDFSETFSPVVKPTTVHIVLTLAISFGWVIRQLDVKNAFLHGHLTEEVYMRQPRSFVHPHFPHHICRLRKAIYGLKQAPCAWFHRFSSFLLTHNFVCSKSDNSLFICRQGHSIIYLLLYVDDIIITGNSPSLISSFINSIASHFAMKDLGDLHFFLGVQAIRNSKGLFLSQQKYVSDSLLHFHLHTLKPVRTPLATRTSLSLTDGELLSDATEYRSMVGALQCLTLTRPDITYAVHLVSQFMHAPRTTHMFAVKRIFRYLQGTLDHGLWLQTSARPVCILAYSDADWAGCPDSSRSTTGFAVFLGPNLVSWKSKKQLTVSKSYTEAEYRAIAYTVQDTLHIRSILFVLSFPIRDPVQLLCDNISVSYLTANPVQHARSKHIQIDYHFVRKRVAHGDLVVKYIPTHLELADIFTKSLSSQQFHFLKDNPHVVSPAHLEGM</sequence>
<gene>
    <name evidence="2" type="ORF">CEURO_LOCUS17580</name>
</gene>
<accession>A0A9P1EHX2</accession>
<dbReference type="SUPFAM" id="SSF56672">
    <property type="entry name" value="DNA/RNA polymerases"/>
    <property type="match status" value="1"/>
</dbReference>
<proteinExistence type="predicted"/>
<dbReference type="OrthoDB" id="414945at2759"/>
<evidence type="ECO:0000313" key="2">
    <source>
        <dbReference type="EMBL" id="CAH9107012.1"/>
    </source>
</evidence>
<dbReference type="AlphaFoldDB" id="A0A9P1EHX2"/>
<dbReference type="CDD" id="cd09272">
    <property type="entry name" value="RNase_HI_RT_Ty1"/>
    <property type="match status" value="1"/>
</dbReference>
<dbReference type="PANTHER" id="PTHR11439">
    <property type="entry name" value="GAG-POL-RELATED RETROTRANSPOSON"/>
    <property type="match status" value="1"/>
</dbReference>